<name>A0A6J5T0T0_9CAUD</name>
<reference evidence="4" key="1">
    <citation type="submission" date="2020-05" db="EMBL/GenBank/DDBJ databases">
        <authorList>
            <person name="Chiriac C."/>
            <person name="Salcher M."/>
            <person name="Ghai R."/>
            <person name="Kavagutti S V."/>
        </authorList>
    </citation>
    <scope>NUCLEOTIDE SEQUENCE</scope>
</reference>
<evidence type="ECO:0000313" key="3">
    <source>
        <dbReference type="EMBL" id="CAB4187042.1"/>
    </source>
</evidence>
<dbReference type="EMBL" id="LR797502">
    <property type="protein sequence ID" value="CAB4221150.1"/>
    <property type="molecule type" value="Genomic_DNA"/>
</dbReference>
<evidence type="ECO:0000313" key="2">
    <source>
        <dbReference type="EMBL" id="CAB4165728.1"/>
    </source>
</evidence>
<evidence type="ECO:0000313" key="4">
    <source>
        <dbReference type="EMBL" id="CAB4221150.1"/>
    </source>
</evidence>
<dbReference type="EMBL" id="LR797099">
    <property type="protein sequence ID" value="CAB4187042.1"/>
    <property type="molecule type" value="Genomic_DNA"/>
</dbReference>
<proteinExistence type="predicted"/>
<gene>
    <name evidence="3" type="ORF">UFOVP1146_388</name>
    <name evidence="4" type="ORF">UFOVP1638_177</name>
    <name evidence="1" type="ORF">UFOVP812_301</name>
    <name evidence="2" type="ORF">UFOVP818_264</name>
</gene>
<protein>
    <submittedName>
        <fullName evidence="4">Uncharacterized protein</fullName>
    </submittedName>
</protein>
<organism evidence="4">
    <name type="scientific">uncultured Caudovirales phage</name>
    <dbReference type="NCBI Taxonomy" id="2100421"/>
    <lineage>
        <taxon>Viruses</taxon>
        <taxon>Duplodnaviria</taxon>
        <taxon>Heunggongvirae</taxon>
        <taxon>Uroviricota</taxon>
        <taxon>Caudoviricetes</taxon>
        <taxon>Peduoviridae</taxon>
        <taxon>Maltschvirus</taxon>
        <taxon>Maltschvirus maltsch</taxon>
    </lineage>
</organism>
<accession>A0A6J5T0T0</accession>
<dbReference type="InterPro" id="IPR029044">
    <property type="entry name" value="Nucleotide-diphossugar_trans"/>
</dbReference>
<dbReference type="EMBL" id="LR796776">
    <property type="protein sequence ID" value="CAB4165728.1"/>
    <property type="molecule type" value="Genomic_DNA"/>
</dbReference>
<sequence length="261" mass="30394">MPILSERGYLIPAINTANNDYIACAQQLAHSIKSWHPTAKVCLLTNQSITDTIFDHVVQLPHGDQDPNGSWKLSNDWQVFSASPFRQTIKLEADMFIASPIDHWWTLFEHRDIVISRGCRDFYNQTSSNRSYRRVFDENQLPDVYNSITYWRVSHTAREFFELVRKIFENWDQFKKLLKFAEQDPTTDVVYALAAVILGPDTVTLPPGYGPNMVHMKKHIIPTRASDWTQELVWEHTNPGLRINTIAQWGAVHYHIKDWRI</sequence>
<dbReference type="EMBL" id="LR796758">
    <property type="protein sequence ID" value="CAB4164032.1"/>
    <property type="molecule type" value="Genomic_DNA"/>
</dbReference>
<dbReference type="SUPFAM" id="SSF53448">
    <property type="entry name" value="Nucleotide-diphospho-sugar transferases"/>
    <property type="match status" value="1"/>
</dbReference>
<evidence type="ECO:0000313" key="1">
    <source>
        <dbReference type="EMBL" id="CAB4164032.1"/>
    </source>
</evidence>